<sequence length="268" mass="29715">MTTVVAWEREVGSQRELVMASDSRLGGGEDWDACAKIFDVGRSDALLGFAGNTWRALPLIFQVLATTRSYEGSLLRTLDLPKYAGHLERVLNVVLDQAMGPAAADPPDCEFLLAGWSWSEGRFLIYHYLFDKGTSQFVLAGLRNPPPSIARPAKVRLYGVIGDAGRKLTGQMAKGYNLGAMSGKLDYRPLEALYKQTMDPEIRSVGGPVQVAKVYKSIRVEHFATRIHGKLYISGRPVLPHSEHVDLRVIARGEDGTWEIERRKDSVE</sequence>
<dbReference type="Proteomes" id="UP000540698">
    <property type="component" value="Unassembled WGS sequence"/>
</dbReference>
<comment type="caution">
    <text evidence="1">The sequence shown here is derived from an EMBL/GenBank/DDBJ whole genome shotgun (WGS) entry which is preliminary data.</text>
</comment>
<organism evidence="1 2">
    <name type="scientific">Nocardia gamkensis</name>
    <dbReference type="NCBI Taxonomy" id="352869"/>
    <lineage>
        <taxon>Bacteria</taxon>
        <taxon>Bacillati</taxon>
        <taxon>Actinomycetota</taxon>
        <taxon>Actinomycetes</taxon>
        <taxon>Mycobacteriales</taxon>
        <taxon>Nocardiaceae</taxon>
        <taxon>Nocardia</taxon>
    </lineage>
</organism>
<dbReference type="EMBL" id="JAAXOS010000004">
    <property type="protein sequence ID" value="NKY26570.1"/>
    <property type="molecule type" value="Genomic_DNA"/>
</dbReference>
<evidence type="ECO:0000313" key="1">
    <source>
        <dbReference type="EMBL" id="NKY26570.1"/>
    </source>
</evidence>
<name>A0A7X6L2H3_9NOCA</name>
<evidence type="ECO:0000313" key="2">
    <source>
        <dbReference type="Proteomes" id="UP000540698"/>
    </source>
</evidence>
<dbReference type="AlphaFoldDB" id="A0A7X6L2H3"/>
<keyword evidence="2" id="KW-1185">Reference proteome</keyword>
<reference evidence="1 2" key="1">
    <citation type="submission" date="2020-04" db="EMBL/GenBank/DDBJ databases">
        <title>MicrobeNet Type strains.</title>
        <authorList>
            <person name="Nicholson A.C."/>
        </authorList>
    </citation>
    <scope>NUCLEOTIDE SEQUENCE [LARGE SCALE GENOMIC DNA]</scope>
    <source>
        <strain evidence="1 2">DSM 44956</strain>
    </source>
</reference>
<gene>
    <name evidence="1" type="ORF">HGB38_10105</name>
</gene>
<proteinExistence type="predicted"/>
<dbReference type="RefSeq" id="WP_157114301.1">
    <property type="nucleotide sequence ID" value="NZ_JAAXOS010000004.1"/>
</dbReference>
<accession>A0A7X6L2H3</accession>
<protein>
    <submittedName>
        <fullName evidence="1">Uncharacterized protein</fullName>
    </submittedName>
</protein>